<evidence type="ECO:0000313" key="2">
    <source>
        <dbReference type="Proteomes" id="UP000272908"/>
    </source>
</evidence>
<name>A0A3B0M3G9_9RHOB</name>
<proteinExistence type="predicted"/>
<dbReference type="SUPFAM" id="SSF52096">
    <property type="entry name" value="ClpP/crotonase"/>
    <property type="match status" value="1"/>
</dbReference>
<evidence type="ECO:0000313" key="1">
    <source>
        <dbReference type="EMBL" id="SUZ30701.1"/>
    </source>
</evidence>
<dbReference type="AlphaFoldDB" id="A0A3B0M3G9"/>
<dbReference type="InterPro" id="IPR029045">
    <property type="entry name" value="ClpP/crotonase-like_dom_sf"/>
</dbReference>
<dbReference type="EMBL" id="UIHC01000003">
    <property type="protein sequence ID" value="SUZ30701.1"/>
    <property type="molecule type" value="Genomic_DNA"/>
</dbReference>
<dbReference type="Gene3D" id="3.90.226.10">
    <property type="entry name" value="2-enoyl-CoA Hydratase, Chain A, domain 1"/>
    <property type="match status" value="1"/>
</dbReference>
<keyword evidence="2" id="KW-1185">Reference proteome</keyword>
<dbReference type="RefSeq" id="WP_147434153.1">
    <property type="nucleotide sequence ID" value="NZ_UIHC01000003.1"/>
</dbReference>
<accession>A0A3B0M3G9</accession>
<sequence>MEHRTPFDIVALRVLLAVALSAIALVGVAMAMTDSTRVLHTPPPPDYALGLSEDRSSFEFTGLVDFGLTRDLRQLADTHPKVKRLVLESRGGYIAEARGVVTVLQAKGIATHVEGHCASACALMFVGGATRSVTPDARIGLHGYNLRPDNMYYGMIDPRREMARDRAIYREQKIAEPFVRKLAILPQAPMWYPDHGELRRAGFVTVAP</sequence>
<protein>
    <recommendedName>
        <fullName evidence="3">Clp protease</fullName>
    </recommendedName>
</protein>
<evidence type="ECO:0008006" key="3">
    <source>
        <dbReference type="Google" id="ProtNLM"/>
    </source>
</evidence>
<reference evidence="2" key="1">
    <citation type="submission" date="2018-08" db="EMBL/GenBank/DDBJ databases">
        <authorList>
            <person name="Rodrigo-Torres L."/>
            <person name="Arahal R. D."/>
            <person name="Lucena T."/>
        </authorList>
    </citation>
    <scope>NUCLEOTIDE SEQUENCE [LARGE SCALE GENOMIC DNA]</scope>
    <source>
        <strain evidence="2">CECT 7235</strain>
    </source>
</reference>
<dbReference type="Proteomes" id="UP000272908">
    <property type="component" value="Unassembled WGS sequence"/>
</dbReference>
<gene>
    <name evidence="1" type="ORF">ROE7235_00427</name>
</gene>
<organism evidence="1 2">
    <name type="scientific">Roseinatronobacter ekhonensis</name>
    <dbReference type="NCBI Taxonomy" id="254356"/>
    <lineage>
        <taxon>Bacteria</taxon>
        <taxon>Pseudomonadati</taxon>
        <taxon>Pseudomonadota</taxon>
        <taxon>Alphaproteobacteria</taxon>
        <taxon>Rhodobacterales</taxon>
        <taxon>Paracoccaceae</taxon>
        <taxon>Roseinatronobacter</taxon>
    </lineage>
</organism>
<dbReference type="OrthoDB" id="5936191at2"/>